<proteinExistence type="predicted"/>
<dbReference type="PROSITE" id="PS51257">
    <property type="entry name" value="PROKAR_LIPOPROTEIN"/>
    <property type="match status" value="1"/>
</dbReference>
<comment type="caution">
    <text evidence="2">The sequence shown here is derived from an EMBL/GenBank/DDBJ whole genome shotgun (WGS) entry which is preliminary data.</text>
</comment>
<accession>A0A0F9ARH5</accession>
<sequence length="177" mass="18682">MRIILMFILVLLVITGFIFLLTGCSFSLGQKTNTEPVFTGDPPPPATQLWNAAKKSNWLVTISIIGLAAGVFALVNGSAKLGIACMASSSVSLFLALAVARFAAWMAIFGLVGSASAALFSILARRKALVEIIKGVQKTKDGLSTASTLNKELAKQSTTTRKIVGKIKNELKLKGAI</sequence>
<organism evidence="2">
    <name type="scientific">marine sediment metagenome</name>
    <dbReference type="NCBI Taxonomy" id="412755"/>
    <lineage>
        <taxon>unclassified sequences</taxon>
        <taxon>metagenomes</taxon>
        <taxon>ecological metagenomes</taxon>
    </lineage>
</organism>
<feature type="transmembrane region" description="Helical" evidence="1">
    <location>
        <begin position="81"/>
        <end position="99"/>
    </location>
</feature>
<evidence type="ECO:0000256" key="1">
    <source>
        <dbReference type="SAM" id="Phobius"/>
    </source>
</evidence>
<reference evidence="2" key="1">
    <citation type="journal article" date="2015" name="Nature">
        <title>Complex archaea that bridge the gap between prokaryotes and eukaryotes.</title>
        <authorList>
            <person name="Spang A."/>
            <person name="Saw J.H."/>
            <person name="Jorgensen S.L."/>
            <person name="Zaremba-Niedzwiedzka K."/>
            <person name="Martijn J."/>
            <person name="Lind A.E."/>
            <person name="van Eijk R."/>
            <person name="Schleper C."/>
            <person name="Guy L."/>
            <person name="Ettema T.J."/>
        </authorList>
    </citation>
    <scope>NUCLEOTIDE SEQUENCE</scope>
</reference>
<dbReference type="AlphaFoldDB" id="A0A0F9ARH5"/>
<keyword evidence="1" id="KW-0472">Membrane</keyword>
<dbReference type="EMBL" id="LAZR01056149">
    <property type="protein sequence ID" value="KKK74796.1"/>
    <property type="molecule type" value="Genomic_DNA"/>
</dbReference>
<name>A0A0F9ARH5_9ZZZZ</name>
<gene>
    <name evidence="2" type="ORF">LCGC14_2880190</name>
</gene>
<keyword evidence="1" id="KW-1133">Transmembrane helix</keyword>
<keyword evidence="1" id="KW-0812">Transmembrane</keyword>
<evidence type="ECO:0000313" key="2">
    <source>
        <dbReference type="EMBL" id="KKK74796.1"/>
    </source>
</evidence>
<protein>
    <submittedName>
        <fullName evidence="2">Uncharacterized protein</fullName>
    </submittedName>
</protein>
<feature type="transmembrane region" description="Helical" evidence="1">
    <location>
        <begin position="56"/>
        <end position="74"/>
    </location>
</feature>
<feature type="transmembrane region" description="Helical" evidence="1">
    <location>
        <begin position="105"/>
        <end position="124"/>
    </location>
</feature>